<dbReference type="InterPro" id="IPR000600">
    <property type="entry name" value="ROK"/>
</dbReference>
<name>A0A381UHQ7_9ZZZZ</name>
<evidence type="ECO:0000313" key="1">
    <source>
        <dbReference type="EMBL" id="SVA27715.1"/>
    </source>
</evidence>
<organism evidence="1">
    <name type="scientific">marine metagenome</name>
    <dbReference type="NCBI Taxonomy" id="408172"/>
    <lineage>
        <taxon>unclassified sequences</taxon>
        <taxon>metagenomes</taxon>
        <taxon>ecological metagenomes</taxon>
    </lineage>
</organism>
<sequence length="318" mass="34035">MIIYGGIDIGGTSIKIGFVDKGGTILCKGLMPVGKITSYSDFIEQLSNKTNNLLETLNNKDAVVGFGVGCPGRIDVAMGKVIWLRGKLEYMENQDIGPDLASVFGKPVICDNDVNAMVLGETYFGKAKGNRNVIGLTFGTGIGGAIIINGQVLRGRHFSAGHFGFMSHDPNGKSHVCGNAGAAEVHASHSGIVDKVNKALRSGTETSVTKNYDPYDFGFKNIYMAAQQDDDFAKSVVTKLEEEITVLITNLIFAFDPDTILIGGGLLKADNEIVARITNNIKKRINLIPEKEIKLDKMSSYEEAGILGGAALAITELN</sequence>
<reference evidence="1" key="1">
    <citation type="submission" date="2018-05" db="EMBL/GenBank/DDBJ databases">
        <authorList>
            <person name="Lanie J.A."/>
            <person name="Ng W.-L."/>
            <person name="Kazmierczak K.M."/>
            <person name="Andrzejewski T.M."/>
            <person name="Davidsen T.M."/>
            <person name="Wayne K.J."/>
            <person name="Tettelin H."/>
            <person name="Glass J.I."/>
            <person name="Rusch D."/>
            <person name="Podicherti R."/>
            <person name="Tsui H.-C.T."/>
            <person name="Winkler M.E."/>
        </authorList>
    </citation>
    <scope>NUCLEOTIDE SEQUENCE</scope>
</reference>
<dbReference type="InterPro" id="IPR043129">
    <property type="entry name" value="ATPase_NBD"/>
</dbReference>
<dbReference type="AlphaFoldDB" id="A0A381UHQ7"/>
<dbReference type="EMBL" id="UINC01006469">
    <property type="protein sequence ID" value="SVA27715.1"/>
    <property type="molecule type" value="Genomic_DNA"/>
</dbReference>
<dbReference type="SUPFAM" id="SSF53067">
    <property type="entry name" value="Actin-like ATPase domain"/>
    <property type="match status" value="1"/>
</dbReference>
<gene>
    <name evidence="1" type="ORF">METZ01_LOCUS80569</name>
</gene>
<accession>A0A381UHQ7</accession>
<dbReference type="PANTHER" id="PTHR18964">
    <property type="entry name" value="ROK (REPRESSOR, ORF, KINASE) FAMILY"/>
    <property type="match status" value="1"/>
</dbReference>
<protein>
    <recommendedName>
        <fullName evidence="2">ROK family protein</fullName>
    </recommendedName>
</protein>
<dbReference type="Gene3D" id="3.30.420.40">
    <property type="match status" value="2"/>
</dbReference>
<evidence type="ECO:0008006" key="2">
    <source>
        <dbReference type="Google" id="ProtNLM"/>
    </source>
</evidence>
<dbReference type="Pfam" id="PF00480">
    <property type="entry name" value="ROK"/>
    <property type="match status" value="1"/>
</dbReference>
<dbReference type="PANTHER" id="PTHR18964:SF149">
    <property type="entry name" value="BIFUNCTIONAL UDP-N-ACETYLGLUCOSAMINE 2-EPIMERASE_N-ACETYLMANNOSAMINE KINASE"/>
    <property type="match status" value="1"/>
</dbReference>
<proteinExistence type="predicted"/>